<name>A9DRL4_9FLAO</name>
<dbReference type="RefSeq" id="WP_007095865.1">
    <property type="nucleotide sequence ID" value="NZ_CP142125.1"/>
</dbReference>
<comment type="caution">
    <text evidence="2">The sequence shown here is derived from an EMBL/GenBank/DDBJ whole genome shotgun (WGS) entry which is preliminary data.</text>
</comment>
<dbReference type="InterPro" id="IPR037883">
    <property type="entry name" value="Knr4/Smi1-like_sf"/>
</dbReference>
<feature type="domain" description="Knr4/Smi1-like" evidence="1">
    <location>
        <begin position="11"/>
        <end position="135"/>
    </location>
</feature>
<dbReference type="EMBL" id="ABIB01000003">
    <property type="protein sequence ID" value="EDP96811.1"/>
    <property type="molecule type" value="Genomic_DNA"/>
</dbReference>
<sequence>MIKCKQKGEKAITLKEIEQLETDYSIKLPEDYKNHMLKFNGINPLEDYYFLPDTWEDEINFFSTLPIKYGHYIFEKANLIGYLEDYPENHVSIGRTRTGGLSLSLHKEDYGSIYVYYSDGEMHKLAASLTEFLQGLEICEDFD</sequence>
<dbReference type="eggNOG" id="ENOG50316PF">
    <property type="taxonomic scope" value="Bacteria"/>
</dbReference>
<evidence type="ECO:0000313" key="3">
    <source>
        <dbReference type="Proteomes" id="UP000002945"/>
    </source>
</evidence>
<dbReference type="AlphaFoldDB" id="A9DRL4"/>
<dbReference type="Gene3D" id="3.40.1580.10">
    <property type="entry name" value="SMI1/KNR4-like"/>
    <property type="match status" value="1"/>
</dbReference>
<proteinExistence type="predicted"/>
<dbReference type="HOGENOM" id="CLU_1803646_0_0_10"/>
<dbReference type="OrthoDB" id="6637351at2"/>
<dbReference type="InterPro" id="IPR018958">
    <property type="entry name" value="Knr4/Smi1-like_dom"/>
</dbReference>
<dbReference type="STRING" id="391587.KAOT1_16648"/>
<evidence type="ECO:0000259" key="1">
    <source>
        <dbReference type="SMART" id="SM00860"/>
    </source>
</evidence>
<protein>
    <recommendedName>
        <fullName evidence="1">Knr4/Smi1-like domain-containing protein</fullName>
    </recommendedName>
</protein>
<reference evidence="2 3" key="1">
    <citation type="journal article" date="2011" name="J. Bacteriol.">
        <title>Genome sequence of the algicidal bacterium Kordia algicida OT-1.</title>
        <authorList>
            <person name="Lee H.S."/>
            <person name="Kang S.G."/>
            <person name="Kwon K.K."/>
            <person name="Lee J.H."/>
            <person name="Kim S.J."/>
        </authorList>
    </citation>
    <scope>NUCLEOTIDE SEQUENCE [LARGE SCALE GENOMIC DNA]</scope>
    <source>
        <strain evidence="2 3">OT-1</strain>
    </source>
</reference>
<dbReference type="SUPFAM" id="SSF160631">
    <property type="entry name" value="SMI1/KNR4-like"/>
    <property type="match status" value="1"/>
</dbReference>
<dbReference type="SMART" id="SM00860">
    <property type="entry name" value="SMI1_KNR4"/>
    <property type="match status" value="1"/>
</dbReference>
<evidence type="ECO:0000313" key="2">
    <source>
        <dbReference type="EMBL" id="EDP96811.1"/>
    </source>
</evidence>
<gene>
    <name evidence="2" type="ORF">KAOT1_16648</name>
</gene>
<keyword evidence="3" id="KW-1185">Reference proteome</keyword>
<organism evidence="2 3">
    <name type="scientific">Kordia algicida OT-1</name>
    <dbReference type="NCBI Taxonomy" id="391587"/>
    <lineage>
        <taxon>Bacteria</taxon>
        <taxon>Pseudomonadati</taxon>
        <taxon>Bacteroidota</taxon>
        <taxon>Flavobacteriia</taxon>
        <taxon>Flavobacteriales</taxon>
        <taxon>Flavobacteriaceae</taxon>
        <taxon>Kordia</taxon>
    </lineage>
</organism>
<dbReference type="Proteomes" id="UP000002945">
    <property type="component" value="Unassembled WGS sequence"/>
</dbReference>
<dbReference type="Pfam" id="PF09346">
    <property type="entry name" value="SMI1_KNR4"/>
    <property type="match status" value="1"/>
</dbReference>
<accession>A9DRL4</accession>